<keyword evidence="9" id="KW-0547">Nucleotide-binding</keyword>
<name>A0A0F5MP62_9RICK</name>
<dbReference type="GO" id="GO:0015937">
    <property type="term" value="P:coenzyme A biosynthetic process"/>
    <property type="evidence" value="ECO:0007669"/>
    <property type="project" value="UniProtKB-UniPathway"/>
</dbReference>
<evidence type="ECO:0000256" key="12">
    <source>
        <dbReference type="ARBA" id="ARBA00022958"/>
    </source>
</evidence>
<keyword evidence="10 14" id="KW-0418">Kinase</keyword>
<comment type="catalytic activity">
    <reaction evidence="1">
        <text>(R)-pantothenate + ATP = (R)-4'-phosphopantothenate + ADP + H(+)</text>
        <dbReference type="Rhea" id="RHEA:16373"/>
        <dbReference type="ChEBI" id="CHEBI:10986"/>
        <dbReference type="ChEBI" id="CHEBI:15378"/>
        <dbReference type="ChEBI" id="CHEBI:29032"/>
        <dbReference type="ChEBI" id="CHEBI:30616"/>
        <dbReference type="ChEBI" id="CHEBI:456216"/>
        <dbReference type="EC" id="2.7.1.33"/>
    </reaction>
</comment>
<dbReference type="GO" id="GO:0004594">
    <property type="term" value="F:pantothenate kinase activity"/>
    <property type="evidence" value="ECO:0007669"/>
    <property type="project" value="UniProtKB-EC"/>
</dbReference>
<dbReference type="InterPro" id="IPR004619">
    <property type="entry name" value="Type_III_PanK"/>
</dbReference>
<comment type="pathway">
    <text evidence="5">Cofactor biosynthesis; coenzyme A biosynthesis; CoA from (R)-pantothenate: step 1/5.</text>
</comment>
<organism evidence="14 15">
    <name type="scientific">Candidatus Arcanibacter lacustris</name>
    <dbReference type="NCBI Taxonomy" id="1607817"/>
    <lineage>
        <taxon>Bacteria</taxon>
        <taxon>Pseudomonadati</taxon>
        <taxon>Pseudomonadota</taxon>
        <taxon>Alphaproteobacteria</taxon>
        <taxon>Rickettsiales</taxon>
        <taxon>Candidatus Arcanibacter</taxon>
    </lineage>
</organism>
<sequence length="105" mass="12105">MLMCFDVGNTEIYCGIYYNNKFNHYFRVKTKNGWSSDQIGIFMKSFFRENEIDVRSLSKIAISSVVPSVDYSLRNACIKYFDKDPLFVKAGVKIGLSLTKFTINC</sequence>
<accession>A0A0F5MP62</accession>
<dbReference type="Gene3D" id="3.30.420.40">
    <property type="match status" value="1"/>
</dbReference>
<dbReference type="EMBL" id="JYHA01000088">
    <property type="protein sequence ID" value="KKB96349.1"/>
    <property type="molecule type" value="Genomic_DNA"/>
</dbReference>
<evidence type="ECO:0000256" key="3">
    <source>
        <dbReference type="ARBA" id="ARBA00001972"/>
    </source>
</evidence>
<comment type="caution">
    <text evidence="14">The sequence shown here is derived from an EMBL/GenBank/DDBJ whole genome shotgun (WGS) entry which is preliminary data.</text>
</comment>
<evidence type="ECO:0000256" key="10">
    <source>
        <dbReference type="ARBA" id="ARBA00022777"/>
    </source>
</evidence>
<dbReference type="Pfam" id="PF03309">
    <property type="entry name" value="Pan_kinase"/>
    <property type="match status" value="1"/>
</dbReference>
<dbReference type="GO" id="GO:0005737">
    <property type="term" value="C:cytoplasm"/>
    <property type="evidence" value="ECO:0007669"/>
    <property type="project" value="UniProtKB-SubCell"/>
</dbReference>
<evidence type="ECO:0000256" key="8">
    <source>
        <dbReference type="ARBA" id="ARBA00022679"/>
    </source>
</evidence>
<dbReference type="AlphaFoldDB" id="A0A0F5MP62"/>
<evidence type="ECO:0000313" key="14">
    <source>
        <dbReference type="EMBL" id="KKB96349.1"/>
    </source>
</evidence>
<evidence type="ECO:0000256" key="4">
    <source>
        <dbReference type="ARBA" id="ARBA00004496"/>
    </source>
</evidence>
<dbReference type="EC" id="2.7.1.33" evidence="6"/>
<evidence type="ECO:0000256" key="11">
    <source>
        <dbReference type="ARBA" id="ARBA00022840"/>
    </source>
</evidence>
<dbReference type="Proteomes" id="UP000033358">
    <property type="component" value="Unassembled WGS sequence"/>
</dbReference>
<evidence type="ECO:0000256" key="5">
    <source>
        <dbReference type="ARBA" id="ARBA00005225"/>
    </source>
</evidence>
<keyword evidence="8 14" id="KW-0808">Transferase</keyword>
<proteinExistence type="predicted"/>
<keyword evidence="12" id="KW-0630">Potassium</keyword>
<evidence type="ECO:0000256" key="6">
    <source>
        <dbReference type="ARBA" id="ARBA00012102"/>
    </source>
</evidence>
<keyword evidence="15" id="KW-1185">Reference proteome</keyword>
<keyword evidence="13" id="KW-0173">Coenzyme A biosynthesis</keyword>
<evidence type="ECO:0000256" key="7">
    <source>
        <dbReference type="ARBA" id="ARBA00022490"/>
    </source>
</evidence>
<dbReference type="UniPathway" id="UPA00241">
    <property type="reaction ID" value="UER00352"/>
</dbReference>
<gene>
    <name evidence="14" type="primary">coaX</name>
    <name evidence="14" type="ORF">SZ25_00562</name>
</gene>
<evidence type="ECO:0000256" key="9">
    <source>
        <dbReference type="ARBA" id="ARBA00022741"/>
    </source>
</evidence>
<dbReference type="InterPro" id="IPR043129">
    <property type="entry name" value="ATPase_NBD"/>
</dbReference>
<comment type="cofactor">
    <cofactor evidence="2">
        <name>K(+)</name>
        <dbReference type="ChEBI" id="CHEBI:29103"/>
    </cofactor>
</comment>
<keyword evidence="11" id="KW-0067">ATP-binding</keyword>
<protein>
    <recommendedName>
        <fullName evidence="6">pantothenate kinase</fullName>
        <ecNumber evidence="6">2.7.1.33</ecNumber>
    </recommendedName>
</protein>
<reference evidence="14 15" key="1">
    <citation type="submission" date="2015-02" db="EMBL/GenBank/DDBJ databases">
        <title>Single cell genomics of a rare environmental alphaproteobacterium provides unique insights into Rickettsiaceae evolution.</title>
        <authorList>
            <person name="Martijn J."/>
            <person name="Schulz F."/>
            <person name="Zaremba-Niedzwiedzka K."/>
            <person name="Viklund J."/>
            <person name="Stepanauskas R."/>
            <person name="Andersson S.G.E."/>
            <person name="Horn M."/>
            <person name="Guy L."/>
            <person name="Ettema T.J.G."/>
        </authorList>
    </citation>
    <scope>NUCLEOTIDE SEQUENCE [LARGE SCALE GENOMIC DNA]</scope>
    <source>
        <strain evidence="14 15">SCGC AAA041-L04</strain>
    </source>
</reference>
<evidence type="ECO:0000256" key="1">
    <source>
        <dbReference type="ARBA" id="ARBA00001206"/>
    </source>
</evidence>
<comment type="subcellular location">
    <subcellularLocation>
        <location evidence="4">Cytoplasm</location>
    </subcellularLocation>
</comment>
<evidence type="ECO:0000313" key="15">
    <source>
        <dbReference type="Proteomes" id="UP000033358"/>
    </source>
</evidence>
<keyword evidence="7" id="KW-0963">Cytoplasm</keyword>
<dbReference type="GO" id="GO:0005524">
    <property type="term" value="F:ATP binding"/>
    <property type="evidence" value="ECO:0007669"/>
    <property type="project" value="UniProtKB-KW"/>
</dbReference>
<comment type="cofactor">
    <cofactor evidence="3">
        <name>NH4(+)</name>
        <dbReference type="ChEBI" id="CHEBI:28938"/>
    </cofactor>
</comment>
<evidence type="ECO:0000256" key="13">
    <source>
        <dbReference type="ARBA" id="ARBA00022993"/>
    </source>
</evidence>
<dbReference type="SUPFAM" id="SSF53067">
    <property type="entry name" value="Actin-like ATPase domain"/>
    <property type="match status" value="1"/>
</dbReference>
<evidence type="ECO:0000256" key="2">
    <source>
        <dbReference type="ARBA" id="ARBA00001958"/>
    </source>
</evidence>